<sequence length="418" mass="49075">MIPPRPVKQDSRCKLITLYILYPLILPFYIVITTMLVPVNSLLIRLCKVKYQRQRINQIKTLNNVEPDEIDGITNYVPILTFRPCANIKLQLNQSKIHLLSGNNLLYTKDLLFNLQSECVNKQFTRVDSSHFLRPRAQTITLHYPSPFTSNICIYKNNVYFSLFDLIFKLQNMNLNLIASIPNYTDDDRINNGNLFVTNEQMFFQTMGSLFEVKRSKIILIKKQEQRYYQFCDKIIAINSQGLSEVQGSSEQKLNCQLNEPVVIYSQGVLIIKSRCKFEHIYVVLNMLSSDFTYVNVDRLQYQQIQFFETHGEEIMINYVVDSLFGMGMQKKIIEYGLNYTKTHLINHERYYLGIILQENQTDYIFKAKFINTQNRLGGMLKQIKFQQENTIQSIQKFKHLETKLYSLYLSLSQPDSQ</sequence>
<evidence type="ECO:0000313" key="4">
    <source>
        <dbReference type="Proteomes" id="UP001642409"/>
    </source>
</evidence>
<dbReference type="Proteomes" id="UP001642409">
    <property type="component" value="Unassembled WGS sequence"/>
</dbReference>
<evidence type="ECO:0000313" key="2">
    <source>
        <dbReference type="EMBL" id="CAI9957288.1"/>
    </source>
</evidence>
<evidence type="ECO:0000256" key="1">
    <source>
        <dbReference type="SAM" id="Phobius"/>
    </source>
</evidence>
<name>A0AA86QN72_9EUKA</name>
<dbReference type="AlphaFoldDB" id="A0AA86QN72"/>
<protein>
    <submittedName>
        <fullName evidence="3">Hypothetical_protein</fullName>
    </submittedName>
</protein>
<proteinExistence type="predicted"/>
<evidence type="ECO:0000313" key="3">
    <source>
        <dbReference type="EMBL" id="CAL6012955.1"/>
    </source>
</evidence>
<dbReference type="EMBL" id="CAXDID020000067">
    <property type="protein sequence ID" value="CAL6012955.1"/>
    <property type="molecule type" value="Genomic_DNA"/>
</dbReference>
<organism evidence="2">
    <name type="scientific">Hexamita inflata</name>
    <dbReference type="NCBI Taxonomy" id="28002"/>
    <lineage>
        <taxon>Eukaryota</taxon>
        <taxon>Metamonada</taxon>
        <taxon>Diplomonadida</taxon>
        <taxon>Hexamitidae</taxon>
        <taxon>Hexamitinae</taxon>
        <taxon>Hexamita</taxon>
    </lineage>
</organism>
<keyword evidence="1" id="KW-0812">Transmembrane</keyword>
<accession>A0AA86QN72</accession>
<keyword evidence="1" id="KW-0472">Membrane</keyword>
<feature type="transmembrane region" description="Helical" evidence="1">
    <location>
        <begin position="20"/>
        <end position="44"/>
    </location>
</feature>
<reference evidence="3 4" key="2">
    <citation type="submission" date="2024-07" db="EMBL/GenBank/DDBJ databases">
        <authorList>
            <person name="Akdeniz Z."/>
        </authorList>
    </citation>
    <scope>NUCLEOTIDE SEQUENCE [LARGE SCALE GENOMIC DNA]</scope>
</reference>
<dbReference type="EMBL" id="CATOUU010000884">
    <property type="protein sequence ID" value="CAI9957288.1"/>
    <property type="molecule type" value="Genomic_DNA"/>
</dbReference>
<keyword evidence="4" id="KW-1185">Reference proteome</keyword>
<reference evidence="2" key="1">
    <citation type="submission" date="2023-06" db="EMBL/GenBank/DDBJ databases">
        <authorList>
            <person name="Kurt Z."/>
        </authorList>
    </citation>
    <scope>NUCLEOTIDE SEQUENCE</scope>
</reference>
<gene>
    <name evidence="3" type="ORF">HINF_LOCUS23555</name>
    <name evidence="2" type="ORF">HINF_LOCUS44933</name>
</gene>
<keyword evidence="1" id="KW-1133">Transmembrane helix</keyword>
<comment type="caution">
    <text evidence="2">The sequence shown here is derived from an EMBL/GenBank/DDBJ whole genome shotgun (WGS) entry which is preliminary data.</text>
</comment>